<dbReference type="InterPro" id="IPR001509">
    <property type="entry name" value="Epimerase_deHydtase"/>
</dbReference>
<accession>A0A2H3KNT4</accession>
<dbReference type="Gene3D" id="3.40.50.720">
    <property type="entry name" value="NAD(P)-binding Rossmann-like Domain"/>
    <property type="match status" value="1"/>
</dbReference>
<dbReference type="AlphaFoldDB" id="A0A2H3KNT4"/>
<name>A0A2H3KNT4_9FLAO</name>
<comment type="caution">
    <text evidence="2">The sequence shown here is derived from an EMBL/GenBank/DDBJ whole genome shotgun (WGS) entry which is preliminary data.</text>
</comment>
<dbReference type="InterPro" id="IPR036291">
    <property type="entry name" value="NAD(P)-bd_dom_sf"/>
</dbReference>
<evidence type="ECO:0000313" key="3">
    <source>
        <dbReference type="Proteomes" id="UP000220828"/>
    </source>
</evidence>
<evidence type="ECO:0000313" key="2">
    <source>
        <dbReference type="EMBL" id="PDS25460.1"/>
    </source>
</evidence>
<dbReference type="EMBL" id="PCMW01000028">
    <property type="protein sequence ID" value="PDS25460.1"/>
    <property type="molecule type" value="Genomic_DNA"/>
</dbReference>
<organism evidence="2 3">
    <name type="scientific">Flavobacterium branchiophilum</name>
    <dbReference type="NCBI Taxonomy" id="55197"/>
    <lineage>
        <taxon>Bacteria</taxon>
        <taxon>Pseudomonadati</taxon>
        <taxon>Bacteroidota</taxon>
        <taxon>Flavobacteriia</taxon>
        <taxon>Flavobacteriales</taxon>
        <taxon>Flavobacteriaceae</taxon>
        <taxon>Flavobacterium</taxon>
    </lineage>
</organism>
<reference evidence="2 3" key="1">
    <citation type="submission" date="2017-09" db="EMBL/GenBank/DDBJ databases">
        <title>Whole genomes of Flavobacteriaceae.</title>
        <authorList>
            <person name="Stine C."/>
            <person name="Li C."/>
            <person name="Tadesse D."/>
        </authorList>
    </citation>
    <scope>NUCLEOTIDE SEQUENCE [LARGE SCALE GENOMIC DNA]</scope>
    <source>
        <strain evidence="2 3">ATCC 35036</strain>
    </source>
</reference>
<dbReference type="Pfam" id="PF01370">
    <property type="entry name" value="Epimerase"/>
    <property type="match status" value="1"/>
</dbReference>
<gene>
    <name evidence="2" type="ORF">B0A77_04700</name>
</gene>
<evidence type="ECO:0000259" key="1">
    <source>
        <dbReference type="Pfam" id="PF01370"/>
    </source>
</evidence>
<sequence>MILITGATGLVGGHLLMELLQHTPQKIRGLYRDSAKIERVKLLFTTHQIIDLFSYIEWFEADVTDVPALEKAFEGITYVYHCAGMISFNSIDEPLLRKINIQGTANIVNLSLDFQIKKLLYVSSVAALGALTEGESIFTEDNEWNPEKLQSDYAITKYGGELEVWRGYQEGLPVVIVNPTIILGNGFWGQGSGDIFSQVVNGLRFYSEGCSGFVTIKDVVCLTRLLMEHPVVGERFIICGENLAYKTVLDAIADALQVTRPKIKSPYITTLWYAKLDGMISFLFSKKRKLDTFGVLSLYAKEYYDNTKVCQLLHYEFEPILAGIEKIVALEQKSKKLN</sequence>
<dbReference type="OrthoDB" id="596910at2"/>
<dbReference type="PANTHER" id="PTHR48079:SF6">
    <property type="entry name" value="NAD(P)-BINDING DOMAIN-CONTAINING PROTEIN-RELATED"/>
    <property type="match status" value="1"/>
</dbReference>
<feature type="domain" description="NAD-dependent epimerase/dehydratase" evidence="1">
    <location>
        <begin position="2"/>
        <end position="199"/>
    </location>
</feature>
<proteinExistence type="predicted"/>
<dbReference type="SUPFAM" id="SSF51735">
    <property type="entry name" value="NAD(P)-binding Rossmann-fold domains"/>
    <property type="match status" value="1"/>
</dbReference>
<dbReference type="Proteomes" id="UP000220828">
    <property type="component" value="Unassembled WGS sequence"/>
</dbReference>
<dbReference type="GO" id="GO:0005737">
    <property type="term" value="C:cytoplasm"/>
    <property type="evidence" value="ECO:0007669"/>
    <property type="project" value="TreeGrafter"/>
</dbReference>
<protein>
    <submittedName>
        <fullName evidence="2">NAD-dependent epimerase</fullName>
    </submittedName>
</protein>
<dbReference type="RefSeq" id="WP_097553718.1">
    <property type="nucleotide sequence ID" value="NZ_PCMW01000028.1"/>
</dbReference>
<dbReference type="InterPro" id="IPR051783">
    <property type="entry name" value="NAD(P)-dependent_oxidoreduct"/>
</dbReference>
<dbReference type="GO" id="GO:0004029">
    <property type="term" value="F:aldehyde dehydrogenase (NAD+) activity"/>
    <property type="evidence" value="ECO:0007669"/>
    <property type="project" value="TreeGrafter"/>
</dbReference>
<dbReference type="PANTHER" id="PTHR48079">
    <property type="entry name" value="PROTEIN YEEZ"/>
    <property type="match status" value="1"/>
</dbReference>